<evidence type="ECO:0000313" key="3">
    <source>
        <dbReference type="Proteomes" id="UP001189429"/>
    </source>
</evidence>
<comment type="caution">
    <text evidence="2">The sequence shown here is derived from an EMBL/GenBank/DDBJ whole genome shotgun (WGS) entry which is preliminary data.</text>
</comment>
<gene>
    <name evidence="2" type="ORF">PCOR1329_LOCUS38589</name>
</gene>
<evidence type="ECO:0000256" key="1">
    <source>
        <dbReference type="SAM" id="Phobius"/>
    </source>
</evidence>
<keyword evidence="1" id="KW-0472">Membrane</keyword>
<protein>
    <recommendedName>
        <fullName evidence="4">Glutaminase</fullName>
    </recommendedName>
</protein>
<sequence length="323" mass="34930">MASDLSQLTFMAKSTSMQDHIHANDKSYSLVVVNSALNVFKQPAMLGDHDDSQKLGSSHGYLLASSSVDAVAIIANSHDDDVPKEKGFTSFLGPAVLVAGIAVDVPSLRFNVHFDYLCHLLVEYDLKQTRRWIRKGANRRADFDDLATPIGHPLVACSQFQDDGAKKRWALWVLHVSIIAPRVVGLVVPQPEVDRGTLYAALAVASLLVHLSAGASRWPTTDCQISISVDAGVCALITIGFIFERVGGRLGPVGLWALLLPLASPGCVLAAFCALEHGAWPKLITRVQLHVAMVCRGRDGKAPDAATWMNLGYWKEGIGRGSW</sequence>
<organism evidence="2 3">
    <name type="scientific">Prorocentrum cordatum</name>
    <dbReference type="NCBI Taxonomy" id="2364126"/>
    <lineage>
        <taxon>Eukaryota</taxon>
        <taxon>Sar</taxon>
        <taxon>Alveolata</taxon>
        <taxon>Dinophyceae</taxon>
        <taxon>Prorocentrales</taxon>
        <taxon>Prorocentraceae</taxon>
        <taxon>Prorocentrum</taxon>
    </lineage>
</organism>
<feature type="transmembrane region" description="Helical" evidence="1">
    <location>
        <begin position="169"/>
        <end position="190"/>
    </location>
</feature>
<feature type="transmembrane region" description="Helical" evidence="1">
    <location>
        <begin position="225"/>
        <end position="243"/>
    </location>
</feature>
<keyword evidence="1" id="KW-1133">Transmembrane helix</keyword>
<accession>A0ABN9TFC7</accession>
<dbReference type="Proteomes" id="UP001189429">
    <property type="component" value="Unassembled WGS sequence"/>
</dbReference>
<feature type="transmembrane region" description="Helical" evidence="1">
    <location>
        <begin position="196"/>
        <end position="213"/>
    </location>
</feature>
<feature type="transmembrane region" description="Helical" evidence="1">
    <location>
        <begin position="255"/>
        <end position="275"/>
    </location>
</feature>
<reference evidence="2" key="1">
    <citation type="submission" date="2023-10" db="EMBL/GenBank/DDBJ databases">
        <authorList>
            <person name="Chen Y."/>
            <person name="Shah S."/>
            <person name="Dougan E. K."/>
            <person name="Thang M."/>
            <person name="Chan C."/>
        </authorList>
    </citation>
    <scope>NUCLEOTIDE SEQUENCE [LARGE SCALE GENOMIC DNA]</scope>
</reference>
<evidence type="ECO:0008006" key="4">
    <source>
        <dbReference type="Google" id="ProtNLM"/>
    </source>
</evidence>
<evidence type="ECO:0000313" key="2">
    <source>
        <dbReference type="EMBL" id="CAK0844512.1"/>
    </source>
</evidence>
<proteinExistence type="predicted"/>
<keyword evidence="3" id="KW-1185">Reference proteome</keyword>
<name>A0ABN9TFC7_9DINO</name>
<keyword evidence="1" id="KW-0812">Transmembrane</keyword>
<dbReference type="EMBL" id="CAUYUJ010014671">
    <property type="protein sequence ID" value="CAK0844512.1"/>
    <property type="molecule type" value="Genomic_DNA"/>
</dbReference>